<keyword evidence="6 9" id="KW-0812">Transmembrane</keyword>
<evidence type="ECO:0000256" key="10">
    <source>
        <dbReference type="SAM" id="Phobius"/>
    </source>
</evidence>
<dbReference type="GO" id="GO:0005886">
    <property type="term" value="C:plasma membrane"/>
    <property type="evidence" value="ECO:0007669"/>
    <property type="project" value="UniProtKB-SubCell"/>
</dbReference>
<dbReference type="PANTHER" id="PTHR30012">
    <property type="entry name" value="GENERAL SECRETION PATHWAY PROTEIN"/>
    <property type="match status" value="1"/>
</dbReference>
<dbReference type="InterPro" id="IPR042094">
    <property type="entry name" value="T2SS_GspF_sf"/>
</dbReference>
<accession>A0A2Z2NXA8</accession>
<keyword evidence="4" id="KW-1003">Cell membrane</keyword>
<dbReference type="InterPro" id="IPR001992">
    <property type="entry name" value="T2SS_GspF/T4SS_PilC_CS"/>
</dbReference>
<reference evidence="12 13" key="1">
    <citation type="submission" date="2016-12" db="EMBL/GenBank/DDBJ databases">
        <authorList>
            <person name="Song W.-J."/>
            <person name="Kurnit D.M."/>
        </authorList>
    </citation>
    <scope>NUCLEOTIDE SEQUENCE [LARGE SCALE GENOMIC DNA]</scope>
    <source>
        <strain evidence="12 13">IMCC3135</strain>
    </source>
</reference>
<comment type="subcellular location">
    <subcellularLocation>
        <location evidence="1 9">Cell inner membrane</location>
        <topology evidence="1 9">Multi-pass membrane protein</topology>
    </subcellularLocation>
</comment>
<dbReference type="PROSITE" id="PS00874">
    <property type="entry name" value="T2SP_F"/>
    <property type="match status" value="1"/>
</dbReference>
<gene>
    <name evidence="12" type="primary">epsF_4</name>
    <name evidence="12" type="ORF">IMCC3135_29110</name>
</gene>
<dbReference type="PRINTS" id="PR00812">
    <property type="entry name" value="BCTERIALGSPF"/>
</dbReference>
<protein>
    <submittedName>
        <fullName evidence="12">Type II secretion system protein F</fullName>
    </submittedName>
</protein>
<feature type="domain" description="Type II secretion system protein GspF" evidence="11">
    <location>
        <begin position="275"/>
        <end position="397"/>
    </location>
</feature>
<sequence>MAKSAAKAAIMFEWEGKSTSGHKQKGVISSPNADLVKAKLRRQGIIPSKIRKKRREFGGKQKIEASDIALFARQLTTMMGAGVPMVQSFEIVANGLDNKSMRDMINGIKSEVESGSNLTNALRKYPDQFDELFCSLTEAGEQSGTLETLLGEIATYKEKSETLKKKIKKALFYPVAVLIIAFIVTAILLVFVVPQFEDLFVGMGGDLPAFTKMIVTASEFMQSWWYVLFGGAGAAVWFFAQAKKRSKPFAEALDRLALKAPVFGDIVVKAATARFARTLATMSKAGVPLVEAMESVAGVAGNSVFEKAILTMKDEAATGQRLTTSIESSGLFSNMVVQMVAIGEESGSIDDMLAKVADYYEEEVDNAVDAMTSLMEPMIMAFLGVVIGGLVVGMYLPIFKMGDAF</sequence>
<proteinExistence type="inferred from homology"/>
<evidence type="ECO:0000313" key="13">
    <source>
        <dbReference type="Proteomes" id="UP000250079"/>
    </source>
</evidence>
<evidence type="ECO:0000256" key="2">
    <source>
        <dbReference type="ARBA" id="ARBA00005745"/>
    </source>
</evidence>
<dbReference type="Proteomes" id="UP000250079">
    <property type="component" value="Chromosome"/>
</dbReference>
<feature type="transmembrane region" description="Helical" evidence="10">
    <location>
        <begin position="379"/>
        <end position="399"/>
    </location>
</feature>
<keyword evidence="8 10" id="KW-0472">Membrane</keyword>
<dbReference type="FunFam" id="1.20.81.30:FF:000001">
    <property type="entry name" value="Type II secretion system protein F"/>
    <property type="match status" value="2"/>
</dbReference>
<dbReference type="InterPro" id="IPR003004">
    <property type="entry name" value="GspF/PilC"/>
</dbReference>
<dbReference type="Gene3D" id="1.20.81.30">
    <property type="entry name" value="Type II secretion system (T2SS), domain F"/>
    <property type="match status" value="2"/>
</dbReference>
<dbReference type="PANTHER" id="PTHR30012:SF7">
    <property type="entry name" value="PROTEIN TRANSPORT PROTEIN HOFC HOMOLOG"/>
    <property type="match status" value="1"/>
</dbReference>
<evidence type="ECO:0000256" key="8">
    <source>
        <dbReference type="ARBA" id="ARBA00023136"/>
    </source>
</evidence>
<dbReference type="KEGG" id="gai:IMCC3135_29110"/>
<evidence type="ECO:0000259" key="11">
    <source>
        <dbReference type="Pfam" id="PF00482"/>
    </source>
</evidence>
<feature type="transmembrane region" description="Helical" evidence="10">
    <location>
        <begin position="223"/>
        <end position="240"/>
    </location>
</feature>
<evidence type="ECO:0000313" key="12">
    <source>
        <dbReference type="EMBL" id="ASJ75873.1"/>
    </source>
</evidence>
<keyword evidence="3 9" id="KW-0813">Transport</keyword>
<keyword evidence="13" id="KW-1185">Reference proteome</keyword>
<name>A0A2Z2NXA8_9GAMM</name>
<dbReference type="EMBL" id="CP018632">
    <property type="protein sequence ID" value="ASJ75873.1"/>
    <property type="molecule type" value="Genomic_DNA"/>
</dbReference>
<evidence type="ECO:0000256" key="9">
    <source>
        <dbReference type="RuleBase" id="RU003923"/>
    </source>
</evidence>
<dbReference type="GO" id="GO:0015628">
    <property type="term" value="P:protein secretion by the type II secretion system"/>
    <property type="evidence" value="ECO:0007669"/>
    <property type="project" value="TreeGrafter"/>
</dbReference>
<comment type="similarity">
    <text evidence="2 9">Belongs to the GSP F family.</text>
</comment>
<dbReference type="InterPro" id="IPR018076">
    <property type="entry name" value="T2SS_GspF_dom"/>
</dbReference>
<keyword evidence="5" id="KW-0997">Cell inner membrane</keyword>
<dbReference type="RefSeq" id="WP_088920721.1">
    <property type="nucleotide sequence ID" value="NZ_CP018632.1"/>
</dbReference>
<evidence type="ECO:0000256" key="7">
    <source>
        <dbReference type="ARBA" id="ARBA00022989"/>
    </source>
</evidence>
<dbReference type="Pfam" id="PF00482">
    <property type="entry name" value="T2SSF"/>
    <property type="match status" value="2"/>
</dbReference>
<evidence type="ECO:0000256" key="6">
    <source>
        <dbReference type="ARBA" id="ARBA00022692"/>
    </source>
</evidence>
<evidence type="ECO:0000256" key="1">
    <source>
        <dbReference type="ARBA" id="ARBA00004429"/>
    </source>
</evidence>
<dbReference type="OrthoDB" id="9805682at2"/>
<evidence type="ECO:0000256" key="3">
    <source>
        <dbReference type="ARBA" id="ARBA00022448"/>
    </source>
</evidence>
<evidence type="ECO:0000256" key="5">
    <source>
        <dbReference type="ARBA" id="ARBA00022519"/>
    </source>
</evidence>
<feature type="domain" description="Type II secretion system protein GspF" evidence="11">
    <location>
        <begin position="71"/>
        <end position="194"/>
    </location>
</feature>
<organism evidence="12 13">
    <name type="scientific">Granulosicoccus antarcticus IMCC3135</name>
    <dbReference type="NCBI Taxonomy" id="1192854"/>
    <lineage>
        <taxon>Bacteria</taxon>
        <taxon>Pseudomonadati</taxon>
        <taxon>Pseudomonadota</taxon>
        <taxon>Gammaproteobacteria</taxon>
        <taxon>Chromatiales</taxon>
        <taxon>Granulosicoccaceae</taxon>
        <taxon>Granulosicoccus</taxon>
    </lineage>
</organism>
<keyword evidence="7 10" id="KW-1133">Transmembrane helix</keyword>
<feature type="transmembrane region" description="Helical" evidence="10">
    <location>
        <begin position="170"/>
        <end position="193"/>
    </location>
</feature>
<evidence type="ECO:0000256" key="4">
    <source>
        <dbReference type="ARBA" id="ARBA00022475"/>
    </source>
</evidence>
<dbReference type="AlphaFoldDB" id="A0A2Z2NXA8"/>